<proteinExistence type="predicted"/>
<sequence>MCQTRTIVRLKTEAIARRGRTTAHRTRRKLALLVVVVAVTANRLRIARLRRQRPAARVEVNRKASARGYSTPSRSSIRRRIVQRPAAWTAGNERWRLRMVVVLPPETILRSWSS</sequence>
<dbReference type="EMBL" id="HBUE01234728">
    <property type="protein sequence ID" value="CAG6546510.1"/>
    <property type="molecule type" value="Transcribed_RNA"/>
</dbReference>
<dbReference type="AlphaFoldDB" id="A0A8D8I2W9"/>
<organism evidence="1">
    <name type="scientific">Culex pipiens</name>
    <name type="common">House mosquito</name>
    <dbReference type="NCBI Taxonomy" id="7175"/>
    <lineage>
        <taxon>Eukaryota</taxon>
        <taxon>Metazoa</taxon>
        <taxon>Ecdysozoa</taxon>
        <taxon>Arthropoda</taxon>
        <taxon>Hexapoda</taxon>
        <taxon>Insecta</taxon>
        <taxon>Pterygota</taxon>
        <taxon>Neoptera</taxon>
        <taxon>Endopterygota</taxon>
        <taxon>Diptera</taxon>
        <taxon>Nematocera</taxon>
        <taxon>Culicoidea</taxon>
        <taxon>Culicidae</taxon>
        <taxon>Culicinae</taxon>
        <taxon>Culicini</taxon>
        <taxon>Culex</taxon>
        <taxon>Culex</taxon>
    </lineage>
</organism>
<evidence type="ECO:0000313" key="1">
    <source>
        <dbReference type="EMBL" id="CAG6546510.1"/>
    </source>
</evidence>
<dbReference type="EMBL" id="HBUE01341629">
    <property type="protein sequence ID" value="CAG6598693.1"/>
    <property type="molecule type" value="Transcribed_RNA"/>
</dbReference>
<reference evidence="1" key="1">
    <citation type="submission" date="2021-05" db="EMBL/GenBank/DDBJ databases">
        <authorList>
            <person name="Alioto T."/>
            <person name="Alioto T."/>
            <person name="Gomez Garrido J."/>
        </authorList>
    </citation>
    <scope>NUCLEOTIDE SEQUENCE</scope>
</reference>
<accession>A0A8D8I2W9</accession>
<protein>
    <submittedName>
        <fullName evidence="1">(northern house mosquito) hypothetical protein</fullName>
    </submittedName>
</protein>
<name>A0A8D8I2W9_CULPI</name>